<feature type="binding site" evidence="11">
    <location>
        <position position="150"/>
    </location>
    <ligand>
        <name>Mn(2+)</name>
        <dbReference type="ChEBI" id="CHEBI:29035"/>
        <label>1</label>
    </ligand>
</feature>
<dbReference type="GO" id="GO:0006396">
    <property type="term" value="P:RNA processing"/>
    <property type="evidence" value="ECO:0007669"/>
    <property type="project" value="InterPro"/>
</dbReference>
<keyword evidence="3 11" id="KW-0479">Metal-binding</keyword>
<comment type="cofactor">
    <cofactor evidence="11">
        <name>Mn(2+)</name>
        <dbReference type="ChEBI" id="CHEBI:29035"/>
    </cofactor>
    <text evidence="11">Binds 2 manganese ions per subunit.</text>
</comment>
<feature type="binding site" evidence="11">
    <location>
        <position position="228"/>
    </location>
    <ligand>
        <name>Mn(2+)</name>
        <dbReference type="ChEBI" id="CHEBI:29035"/>
        <label>1</label>
    </ligand>
</feature>
<evidence type="ECO:0000256" key="7">
    <source>
        <dbReference type="ARBA" id="ARBA00023211"/>
    </source>
</evidence>
<organism evidence="12 13">
    <name type="scientific">Neolewinella agarilytica</name>
    <dbReference type="NCBI Taxonomy" id="478744"/>
    <lineage>
        <taxon>Bacteria</taxon>
        <taxon>Pseudomonadati</taxon>
        <taxon>Bacteroidota</taxon>
        <taxon>Saprospiria</taxon>
        <taxon>Saprospirales</taxon>
        <taxon>Lewinellaceae</taxon>
        <taxon>Neolewinella</taxon>
    </lineage>
</organism>
<dbReference type="GO" id="GO:0170057">
    <property type="term" value="F:RNA ligase (GTP) activity"/>
    <property type="evidence" value="ECO:0007669"/>
    <property type="project" value="UniProtKB-EC"/>
</dbReference>
<dbReference type="InterPro" id="IPR052915">
    <property type="entry name" value="RtcB-like"/>
</dbReference>
<evidence type="ECO:0000256" key="5">
    <source>
        <dbReference type="ARBA" id="ARBA00022800"/>
    </source>
</evidence>
<evidence type="ECO:0000256" key="3">
    <source>
        <dbReference type="ARBA" id="ARBA00022723"/>
    </source>
</evidence>
<keyword evidence="2 12" id="KW-0436">Ligase</keyword>
<comment type="catalytic activity">
    <reaction evidence="8">
        <text>a 3'-end 3'-phospho-ribonucleotide-RNA + a 5'-end dephospho-ribonucleoside-RNA + GTP = a ribonucleotidyl-ribonucleotide-RNA + GMP + diphosphate</text>
        <dbReference type="Rhea" id="RHEA:68076"/>
        <dbReference type="Rhea" id="RHEA-COMP:10463"/>
        <dbReference type="Rhea" id="RHEA-COMP:13936"/>
        <dbReference type="Rhea" id="RHEA-COMP:17355"/>
        <dbReference type="ChEBI" id="CHEBI:33019"/>
        <dbReference type="ChEBI" id="CHEBI:37565"/>
        <dbReference type="ChEBI" id="CHEBI:58115"/>
        <dbReference type="ChEBI" id="CHEBI:83062"/>
        <dbReference type="ChEBI" id="CHEBI:138284"/>
        <dbReference type="ChEBI" id="CHEBI:173118"/>
        <dbReference type="EC" id="6.5.1.8"/>
    </reaction>
</comment>
<keyword evidence="6 10" id="KW-0342">GTP-binding</keyword>
<dbReference type="Pfam" id="PF01139">
    <property type="entry name" value="RtcB"/>
    <property type="match status" value="2"/>
</dbReference>
<dbReference type="AlphaFoldDB" id="A0A1H9M6U3"/>
<accession>A0A1H9M6U3</accession>
<evidence type="ECO:0000256" key="11">
    <source>
        <dbReference type="PIRSR" id="PIRSR601233-3"/>
    </source>
</evidence>
<dbReference type="GO" id="GO:0042245">
    <property type="term" value="P:RNA repair"/>
    <property type="evidence" value="ECO:0007669"/>
    <property type="project" value="UniProtKB-KW"/>
</dbReference>
<dbReference type="PANTHER" id="PTHR43749">
    <property type="entry name" value="RNA-SPLICING LIGASE RTCB"/>
    <property type="match status" value="1"/>
</dbReference>
<evidence type="ECO:0000256" key="9">
    <source>
        <dbReference type="PIRSR" id="PIRSR601233-1"/>
    </source>
</evidence>
<dbReference type="GO" id="GO:0030145">
    <property type="term" value="F:manganese ion binding"/>
    <property type="evidence" value="ECO:0007669"/>
    <property type="project" value="TreeGrafter"/>
</dbReference>
<keyword evidence="13" id="KW-1185">Reference proteome</keyword>
<sequence length="466" mass="50050">MSKKLRTKDLVKLGWPKRAAGLAINVLATRFKRESDEWRHATLGNLLAHPDNFVSDQNWGGVATALGGRAPEEAGSYITPEILKSPGDFSIFESKAGIAPKAVQQLYDAMRLPVAAAGALMPDAHHGYGLPIGGVLATVGSVIPYGVGVDIGCRMCLSVFDLPGELADNDQSRLASILQRETAFGLQTHDRANDHPVLEDDTFQLLKTAKALKGKAARQLGSSGGGNHFVEFGQVELETNNAFGRPAGSYLALLSHSGSRGMGAKLALHYTDLAMKECRLPKHLKSLAWLDLAKDSGREYWAAMTLAGDYASACHDDIHQRISKALAEKAMVRVENHHNFAWKDRLPDGRDVIVHRKGATPAAKGELGIIPGSMADPGFIVRGLGNPASLNSASHGAGRQLSRSEAKNSITGASLRDLLKERKVHLIGGGIDEAPHAYKDIHEVMAGQQELVEVLGVFRPKVVRMA</sequence>
<evidence type="ECO:0000256" key="8">
    <source>
        <dbReference type="ARBA" id="ARBA00047746"/>
    </source>
</evidence>
<dbReference type="EC" id="6.5.1.8" evidence="1"/>
<dbReference type="STRING" id="478744.SAMN05444359_12720"/>
<keyword evidence="4 10" id="KW-0547">Nucleotide-binding</keyword>
<dbReference type="PANTHER" id="PTHR43749:SF2">
    <property type="entry name" value="RNA-SPLICING LIGASE RTCB"/>
    <property type="match status" value="1"/>
</dbReference>
<gene>
    <name evidence="12" type="ORF">SAMN05444359_12720</name>
</gene>
<evidence type="ECO:0000256" key="2">
    <source>
        <dbReference type="ARBA" id="ARBA00022598"/>
    </source>
</evidence>
<keyword evidence="7 11" id="KW-0464">Manganese</keyword>
<dbReference type="OrthoDB" id="9802323at2"/>
<evidence type="ECO:0000313" key="13">
    <source>
        <dbReference type="Proteomes" id="UP000199021"/>
    </source>
</evidence>
<reference evidence="13" key="1">
    <citation type="submission" date="2016-10" db="EMBL/GenBank/DDBJ databases">
        <authorList>
            <person name="Varghese N."/>
            <person name="Submissions S."/>
        </authorList>
    </citation>
    <scope>NUCLEOTIDE SEQUENCE [LARGE SCALE GENOMIC DNA]</scope>
    <source>
        <strain evidence="13">DSM 24740</strain>
    </source>
</reference>
<dbReference type="InterPro" id="IPR001233">
    <property type="entry name" value="RtcB"/>
</dbReference>
<dbReference type="GO" id="GO:0006281">
    <property type="term" value="P:DNA repair"/>
    <property type="evidence" value="ECO:0007669"/>
    <property type="project" value="TreeGrafter"/>
</dbReference>
<feature type="binding site" evidence="10">
    <location>
        <begin position="338"/>
        <end position="339"/>
    </location>
    <ligand>
        <name>GMP</name>
        <dbReference type="ChEBI" id="CHEBI:58115"/>
    </ligand>
</feature>
<dbReference type="GO" id="GO:0005525">
    <property type="term" value="F:GTP binding"/>
    <property type="evidence" value="ECO:0007669"/>
    <property type="project" value="UniProtKB-KW"/>
</dbReference>
<feature type="binding site" evidence="10">
    <location>
        <begin position="395"/>
        <end position="398"/>
    </location>
    <ligand>
        <name>GMP</name>
        <dbReference type="ChEBI" id="CHEBI:58115"/>
    </ligand>
</feature>
<feature type="binding site" evidence="11">
    <location>
        <position position="338"/>
    </location>
    <ligand>
        <name>Mn(2+)</name>
        <dbReference type="ChEBI" id="CHEBI:29035"/>
        <label>2</label>
    </ligand>
</feature>
<feature type="active site" description="GMP-histidine intermediate" evidence="9">
    <location>
        <position position="395"/>
    </location>
</feature>
<evidence type="ECO:0000256" key="1">
    <source>
        <dbReference type="ARBA" id="ARBA00012726"/>
    </source>
</evidence>
<feature type="binding site" evidence="10">
    <location>
        <begin position="371"/>
        <end position="374"/>
    </location>
    <ligand>
        <name>GMP</name>
        <dbReference type="ChEBI" id="CHEBI:58115"/>
    </ligand>
</feature>
<name>A0A1H9M6U3_9BACT</name>
<dbReference type="RefSeq" id="WP_090172024.1">
    <property type="nucleotide sequence ID" value="NZ_FOFB01000027.1"/>
</dbReference>
<evidence type="ECO:0000256" key="6">
    <source>
        <dbReference type="ARBA" id="ARBA00023134"/>
    </source>
</evidence>
<evidence type="ECO:0000313" key="12">
    <source>
        <dbReference type="EMBL" id="SER18843.1"/>
    </source>
</evidence>
<proteinExistence type="predicted"/>
<evidence type="ECO:0000256" key="4">
    <source>
        <dbReference type="ARBA" id="ARBA00022741"/>
    </source>
</evidence>
<dbReference type="Proteomes" id="UP000199021">
    <property type="component" value="Unassembled WGS sequence"/>
</dbReference>
<keyword evidence="5" id="KW-0692">RNA repair</keyword>
<dbReference type="SUPFAM" id="SSF103365">
    <property type="entry name" value="Hypothetical protein PH1602"/>
    <property type="match status" value="1"/>
</dbReference>
<dbReference type="InterPro" id="IPR036025">
    <property type="entry name" value="RtcB-like_sf"/>
</dbReference>
<feature type="binding site" evidence="11">
    <location>
        <position position="256"/>
    </location>
    <ligand>
        <name>Mn(2+)</name>
        <dbReference type="ChEBI" id="CHEBI:29035"/>
        <label>2</label>
    </ligand>
</feature>
<protein>
    <recommendedName>
        <fullName evidence="1">3'-phosphate/5'-hydroxy nucleic acid ligase</fullName>
        <ecNumber evidence="1">6.5.1.8</ecNumber>
    </recommendedName>
</protein>
<feature type="binding site" evidence="10">
    <location>
        <begin position="227"/>
        <end position="231"/>
    </location>
    <ligand>
        <name>GMP</name>
        <dbReference type="ChEBI" id="CHEBI:58115"/>
    </ligand>
</feature>
<dbReference type="Gene3D" id="3.90.1860.10">
    <property type="entry name" value="tRNA-splicing ligase RtcB"/>
    <property type="match status" value="1"/>
</dbReference>
<dbReference type="InParanoid" id="A0A1H9M6U3"/>
<evidence type="ECO:0000256" key="10">
    <source>
        <dbReference type="PIRSR" id="PIRSR601233-2"/>
    </source>
</evidence>
<dbReference type="EMBL" id="FOFB01000027">
    <property type="protein sequence ID" value="SER18843.1"/>
    <property type="molecule type" value="Genomic_DNA"/>
</dbReference>
<dbReference type="GO" id="GO:0003909">
    <property type="term" value="F:DNA ligase activity"/>
    <property type="evidence" value="ECO:0007669"/>
    <property type="project" value="TreeGrafter"/>
</dbReference>